<accession>A0A151GQN1</accession>
<reference evidence="2 3" key="1">
    <citation type="journal article" date="2016" name="Sci. Rep.">
        <title>Insights into Adaptations to a Near-Obligate Nematode Endoparasitic Lifestyle from the Finished Genome of Drechmeria coniospora.</title>
        <authorList>
            <person name="Zhang L."/>
            <person name="Zhou Z."/>
            <person name="Guo Q."/>
            <person name="Fokkens L."/>
            <person name="Miskei M."/>
            <person name="Pocsi I."/>
            <person name="Zhang W."/>
            <person name="Chen M."/>
            <person name="Wang L."/>
            <person name="Sun Y."/>
            <person name="Donzelli B.G."/>
            <person name="Gibson D.M."/>
            <person name="Nelson D.R."/>
            <person name="Luo J.G."/>
            <person name="Rep M."/>
            <person name="Liu H."/>
            <person name="Yang S."/>
            <person name="Wang J."/>
            <person name="Krasnoff S.B."/>
            <person name="Xu Y."/>
            <person name="Molnar I."/>
            <person name="Lin M."/>
        </authorList>
    </citation>
    <scope>NUCLEOTIDE SEQUENCE [LARGE SCALE GENOMIC DNA]</scope>
    <source>
        <strain evidence="2 3">ARSEF 6962</strain>
    </source>
</reference>
<dbReference type="InParanoid" id="A0A151GQN1"/>
<evidence type="ECO:0000313" key="2">
    <source>
        <dbReference type="EMBL" id="KYK59406.1"/>
    </source>
</evidence>
<evidence type="ECO:0000256" key="1">
    <source>
        <dbReference type="SAM" id="SignalP"/>
    </source>
</evidence>
<dbReference type="EMBL" id="LAYC01000001">
    <property type="protein sequence ID" value="KYK59406.1"/>
    <property type="molecule type" value="Genomic_DNA"/>
</dbReference>
<sequence>MKFINAIFFAAIASARSLVQPIGPRFDPKFEVPNSVRRLSAQVKDPAFEANSTTFQVGSAAVGVAFSSCYQGLLLSQDFSSKTIDVLRGHINQTNVAFDSLRTVLFEKRPLFINAGQEACTSVADAAELMHNTYYILGRMMTGVAPKHMNETRKATREILDIIKDIYQAYTDS</sequence>
<dbReference type="AlphaFoldDB" id="A0A151GQN1"/>
<protein>
    <submittedName>
        <fullName evidence="2">Uncharacterized protein</fullName>
    </submittedName>
</protein>
<evidence type="ECO:0000313" key="3">
    <source>
        <dbReference type="Proteomes" id="UP000076580"/>
    </source>
</evidence>
<proteinExistence type="predicted"/>
<feature type="chain" id="PRO_5007580890" evidence="1">
    <location>
        <begin position="18"/>
        <end position="173"/>
    </location>
</feature>
<keyword evidence="1" id="KW-0732">Signal</keyword>
<comment type="caution">
    <text evidence="2">The sequence shown here is derived from an EMBL/GenBank/DDBJ whole genome shotgun (WGS) entry which is preliminary data.</text>
</comment>
<dbReference type="RefSeq" id="XP_040658758.1">
    <property type="nucleotide sequence ID" value="XM_040797875.1"/>
</dbReference>
<dbReference type="GeneID" id="63713179"/>
<dbReference type="Proteomes" id="UP000076580">
    <property type="component" value="Chromosome 01"/>
</dbReference>
<keyword evidence="3" id="KW-1185">Reference proteome</keyword>
<organism evidence="2 3">
    <name type="scientific">Drechmeria coniospora</name>
    <name type="common">Nematophagous fungus</name>
    <name type="synonym">Meria coniospora</name>
    <dbReference type="NCBI Taxonomy" id="98403"/>
    <lineage>
        <taxon>Eukaryota</taxon>
        <taxon>Fungi</taxon>
        <taxon>Dikarya</taxon>
        <taxon>Ascomycota</taxon>
        <taxon>Pezizomycotina</taxon>
        <taxon>Sordariomycetes</taxon>
        <taxon>Hypocreomycetidae</taxon>
        <taxon>Hypocreales</taxon>
        <taxon>Ophiocordycipitaceae</taxon>
        <taxon>Drechmeria</taxon>
    </lineage>
</organism>
<feature type="signal peptide" evidence="1">
    <location>
        <begin position="1"/>
        <end position="17"/>
    </location>
</feature>
<gene>
    <name evidence="2" type="ORF">DCS_00536</name>
</gene>
<name>A0A151GQN1_DRECN</name>